<protein>
    <submittedName>
        <fullName evidence="3">Uncharacterized protein</fullName>
    </submittedName>
</protein>
<evidence type="ECO:0000313" key="4">
    <source>
        <dbReference type="Proteomes" id="UP000616724"/>
    </source>
</evidence>
<feature type="transmembrane region" description="Helical" evidence="2">
    <location>
        <begin position="15"/>
        <end position="35"/>
    </location>
</feature>
<evidence type="ECO:0000256" key="2">
    <source>
        <dbReference type="SAM" id="Phobius"/>
    </source>
</evidence>
<name>A0A8J3RHP9_9ACTN</name>
<gene>
    <name evidence="3" type="ORF">Plo01_15870</name>
</gene>
<dbReference type="RefSeq" id="WP_203889860.1">
    <property type="nucleotide sequence ID" value="NZ_BOOH01000014.1"/>
</dbReference>
<dbReference type="Proteomes" id="UP000616724">
    <property type="component" value="Unassembled WGS sequence"/>
</dbReference>
<proteinExistence type="predicted"/>
<keyword evidence="4" id="KW-1185">Reference proteome</keyword>
<keyword evidence="2" id="KW-0472">Membrane</keyword>
<evidence type="ECO:0000256" key="1">
    <source>
        <dbReference type="SAM" id="MobiDB-lite"/>
    </source>
</evidence>
<accession>A0A8J3RHP9</accession>
<evidence type="ECO:0000313" key="3">
    <source>
        <dbReference type="EMBL" id="GIH75158.1"/>
    </source>
</evidence>
<organism evidence="3 4">
    <name type="scientific">Planobispora longispora</name>
    <dbReference type="NCBI Taxonomy" id="28887"/>
    <lineage>
        <taxon>Bacteria</taxon>
        <taxon>Bacillati</taxon>
        <taxon>Actinomycetota</taxon>
        <taxon>Actinomycetes</taxon>
        <taxon>Streptosporangiales</taxon>
        <taxon>Streptosporangiaceae</taxon>
        <taxon>Planobispora</taxon>
    </lineage>
</organism>
<feature type="transmembrane region" description="Helical" evidence="2">
    <location>
        <begin position="47"/>
        <end position="67"/>
    </location>
</feature>
<keyword evidence="2" id="KW-0812">Transmembrane</keyword>
<dbReference type="EMBL" id="BOOH01000014">
    <property type="protein sequence ID" value="GIH75158.1"/>
    <property type="molecule type" value="Genomic_DNA"/>
</dbReference>
<sequence>MAGEQTSLRRLGLQGFLRGAAGVFPVSVLVLWLHNNDLWPLDTDFDWSNVFALTIGIGSAHCLSSVITERRRRKQVLEGGEDEEPGPTEPAETGKAS</sequence>
<dbReference type="AlphaFoldDB" id="A0A8J3RHP9"/>
<keyword evidence="2" id="KW-1133">Transmembrane helix</keyword>
<reference evidence="3 4" key="1">
    <citation type="submission" date="2021-01" db="EMBL/GenBank/DDBJ databases">
        <title>Whole genome shotgun sequence of Planobispora longispora NBRC 13918.</title>
        <authorList>
            <person name="Komaki H."/>
            <person name="Tamura T."/>
        </authorList>
    </citation>
    <scope>NUCLEOTIDE SEQUENCE [LARGE SCALE GENOMIC DNA]</scope>
    <source>
        <strain evidence="3 4">NBRC 13918</strain>
    </source>
</reference>
<feature type="region of interest" description="Disordered" evidence="1">
    <location>
        <begin position="74"/>
        <end position="97"/>
    </location>
</feature>
<comment type="caution">
    <text evidence="3">The sequence shown here is derived from an EMBL/GenBank/DDBJ whole genome shotgun (WGS) entry which is preliminary data.</text>
</comment>